<protein>
    <submittedName>
        <fullName evidence="1">Uncharacterized protein</fullName>
    </submittedName>
</protein>
<keyword evidence="2" id="KW-1185">Reference proteome</keyword>
<comment type="caution">
    <text evidence="1">The sequence shown here is derived from an EMBL/GenBank/DDBJ whole genome shotgun (WGS) entry which is preliminary data.</text>
</comment>
<dbReference type="OrthoDB" id="9814791at2"/>
<dbReference type="eggNOG" id="COG3554">
    <property type="taxonomic scope" value="Bacteria"/>
</dbReference>
<name>M2Q3W8_9FIRM</name>
<dbReference type="RefSeq" id="WP_004802132.1">
    <property type="nucleotide sequence ID" value="NZ_AUGJ01000014.1"/>
</dbReference>
<sequence length="164" mass="19181">MEFYKALVGEKSNKKNIFSDLVGEWDIEWIDGKGTENERHVIGEWIFSDILNGDGIQDVFICPSRQERISNPQPDAEYGTTIRIYNPKKQKWDICYTCLGKMVYLEAEKVEDTIILTNLNNDNGLNLWVFDNIFDSNFHWENRTSFDNGKTWLTNGEVFAKKRK</sequence>
<dbReference type="STRING" id="999415.HMPREF9943_00729"/>
<dbReference type="Proteomes" id="UP000011758">
    <property type="component" value="Unassembled WGS sequence"/>
</dbReference>
<organism evidence="1 2">
    <name type="scientific">Eggerthia catenaformis OT 569 = DSM 20559</name>
    <dbReference type="NCBI Taxonomy" id="999415"/>
    <lineage>
        <taxon>Bacteria</taxon>
        <taxon>Bacillati</taxon>
        <taxon>Bacillota</taxon>
        <taxon>Erysipelotrichia</taxon>
        <taxon>Erysipelotrichales</taxon>
        <taxon>Coprobacillaceae</taxon>
        <taxon>Eggerthia</taxon>
    </lineage>
</organism>
<dbReference type="PATRIC" id="fig|999415.3.peg.731"/>
<evidence type="ECO:0000313" key="2">
    <source>
        <dbReference type="Proteomes" id="UP000011758"/>
    </source>
</evidence>
<dbReference type="EMBL" id="AGEJ01000012">
    <property type="protein sequence ID" value="EMD16951.1"/>
    <property type="molecule type" value="Genomic_DNA"/>
</dbReference>
<dbReference type="BioCyc" id="ECAT999415-HMP:GTTI-751-MONOMER"/>
<evidence type="ECO:0000313" key="1">
    <source>
        <dbReference type="EMBL" id="EMD16951.1"/>
    </source>
</evidence>
<gene>
    <name evidence="1" type="ORF">HMPREF9943_00729</name>
</gene>
<reference evidence="1 2" key="1">
    <citation type="submission" date="2013-02" db="EMBL/GenBank/DDBJ databases">
        <title>The Genome Sequence of Lactobacillus catenaformis F0143.</title>
        <authorList>
            <consortium name="The Broad Institute Genome Sequencing Platform"/>
            <person name="Earl A."/>
            <person name="Ward D."/>
            <person name="Feldgarden M."/>
            <person name="Gevers D."/>
            <person name="Izard J."/>
            <person name="Blanton J.M."/>
            <person name="Mathney J."/>
            <person name="Dewhirst F.E."/>
            <person name="Young S.K."/>
            <person name="Zeng Q."/>
            <person name="Gargeya S."/>
            <person name="Fitzgerald M."/>
            <person name="Haas B."/>
            <person name="Abouelleil A."/>
            <person name="Alvarado L."/>
            <person name="Arachchi H.M."/>
            <person name="Berlin A."/>
            <person name="Chapman S.B."/>
            <person name="Gearin G."/>
            <person name="Goldberg J."/>
            <person name="Griggs A."/>
            <person name="Gujja S."/>
            <person name="Hansen M."/>
            <person name="Heiman D."/>
            <person name="Howarth C."/>
            <person name="Larimer J."/>
            <person name="Lui A."/>
            <person name="MacDonald P.J.P."/>
            <person name="McCowen C."/>
            <person name="Montmayeur A."/>
            <person name="Murphy C."/>
            <person name="Neiman D."/>
            <person name="Pearson M."/>
            <person name="Priest M."/>
            <person name="Roberts A."/>
            <person name="Saif S."/>
            <person name="Shea T."/>
            <person name="Sisk P."/>
            <person name="Stolte C."/>
            <person name="Sykes S."/>
            <person name="Wortman J."/>
            <person name="Nusbaum C."/>
            <person name="Birren B."/>
        </authorList>
    </citation>
    <scope>NUCLEOTIDE SEQUENCE [LARGE SCALE GENOMIC DNA]</scope>
    <source>
        <strain evidence="1 2">OT 569</strain>
    </source>
</reference>
<accession>M2Q3W8</accession>
<proteinExistence type="predicted"/>
<dbReference type="AlphaFoldDB" id="M2Q3W8"/>